<proteinExistence type="predicted"/>
<comment type="caution">
    <text evidence="1">The sequence shown here is derived from an EMBL/GenBank/DDBJ whole genome shotgun (WGS) entry which is preliminary data.</text>
</comment>
<sequence length="251" mass="28309">MAAPADPISTTIAHFKVLSNHDRAPLHEMQHNARSGARSQVSLLDNAKSEVERPRVSTDLLLPATLKLDAAHLISSPYLDFSNQLDLQSLDLPYKLFAFALTALHPIRGDYATAPYLESFNWSEVFAILRAFCVETGYQWQELGFYTVIFRSTLQPDIDRERLGLLDKKSHEEACASGGLLKYWFGTCNEERRNLATCLWRSREDARAGGSGPWHAQARAAARTMYESITFHVHKLVVEDGAAAWRLEEFQ</sequence>
<accession>A0A8H6RET0</accession>
<dbReference type="Proteomes" id="UP000660729">
    <property type="component" value="Unassembled WGS sequence"/>
</dbReference>
<dbReference type="AlphaFoldDB" id="A0A8H6RET0"/>
<dbReference type="EMBL" id="JABCIY010000183">
    <property type="protein sequence ID" value="KAF7189619.1"/>
    <property type="molecule type" value="Genomic_DNA"/>
</dbReference>
<evidence type="ECO:0000313" key="1">
    <source>
        <dbReference type="EMBL" id="KAF7189619.1"/>
    </source>
</evidence>
<keyword evidence="2" id="KW-1185">Reference proteome</keyword>
<dbReference type="PANTHER" id="PTHR36986:SF1">
    <property type="entry name" value="UPF0643 PROTEIN PB2B2.08"/>
    <property type="match status" value="1"/>
</dbReference>
<reference evidence="1" key="1">
    <citation type="submission" date="2020-04" db="EMBL/GenBank/DDBJ databases">
        <title>Draft genome resource of the tomato pathogen Pseudocercospora fuligena.</title>
        <authorList>
            <person name="Zaccaron A."/>
        </authorList>
    </citation>
    <scope>NUCLEOTIDE SEQUENCE</scope>
    <source>
        <strain evidence="1">PF001</strain>
    </source>
</reference>
<evidence type="ECO:0000313" key="2">
    <source>
        <dbReference type="Proteomes" id="UP000660729"/>
    </source>
</evidence>
<organism evidence="1 2">
    <name type="scientific">Pseudocercospora fuligena</name>
    <dbReference type="NCBI Taxonomy" id="685502"/>
    <lineage>
        <taxon>Eukaryota</taxon>
        <taxon>Fungi</taxon>
        <taxon>Dikarya</taxon>
        <taxon>Ascomycota</taxon>
        <taxon>Pezizomycotina</taxon>
        <taxon>Dothideomycetes</taxon>
        <taxon>Dothideomycetidae</taxon>
        <taxon>Mycosphaerellales</taxon>
        <taxon>Mycosphaerellaceae</taxon>
        <taxon>Pseudocercospora</taxon>
    </lineage>
</organism>
<name>A0A8H6RET0_9PEZI</name>
<dbReference type="OrthoDB" id="2140489at2759"/>
<dbReference type="PANTHER" id="PTHR36986">
    <property type="entry name" value="UPF0643 PROTEIN PB2B2.08"/>
    <property type="match status" value="1"/>
</dbReference>
<dbReference type="SUPFAM" id="SSF54909">
    <property type="entry name" value="Dimeric alpha+beta barrel"/>
    <property type="match status" value="1"/>
</dbReference>
<dbReference type="InterPro" id="IPR011008">
    <property type="entry name" value="Dimeric_a/b-barrel"/>
</dbReference>
<protein>
    <submittedName>
        <fullName evidence="1">Uncharacterized protein</fullName>
    </submittedName>
</protein>
<gene>
    <name evidence="1" type="ORF">HII31_09063</name>
</gene>